<dbReference type="OrthoDB" id="980024at2"/>
<gene>
    <name evidence="1" type="ORF">R2601_15885</name>
</gene>
<evidence type="ECO:0000313" key="1">
    <source>
        <dbReference type="EMBL" id="EAU44280.1"/>
    </source>
</evidence>
<dbReference type="RefSeq" id="WP_007796323.1">
    <property type="nucleotide sequence ID" value="NZ_DS022276.1"/>
</dbReference>
<dbReference type="eggNOG" id="COG1075">
    <property type="taxonomic scope" value="Bacteria"/>
</dbReference>
<evidence type="ECO:0008006" key="3">
    <source>
        <dbReference type="Google" id="ProtNLM"/>
    </source>
</evidence>
<dbReference type="InterPro" id="IPR029058">
    <property type="entry name" value="AB_hydrolase_fold"/>
</dbReference>
<accession>Q0FJC1</accession>
<comment type="caution">
    <text evidence="1">The sequence shown here is derived from an EMBL/GenBank/DDBJ whole genome shotgun (WGS) entry which is preliminary data.</text>
</comment>
<dbReference type="AlphaFoldDB" id="Q0FJC1"/>
<dbReference type="SUPFAM" id="SSF53474">
    <property type="entry name" value="alpha/beta-Hydrolases"/>
    <property type="match status" value="1"/>
</dbReference>
<name>Q0FJC1_SALBH</name>
<sequence length="295" mass="31823">MRILFIHGRAQGQKSSDILRAEWGAALARGLADAGLSLPADVAFDHPFYGKTLDDFVDQAKLPQASEIVAMGGSSGDAGFDSFTRSVLQEIDARGEISEADVRAQMEPGSEIEEMGPQNWAWVRAFVRAVDARWPGFSGARINDFLTDVWLYLDKPAVQSAIDAIIEAELTDEPTLVVSHSLGTVVSYNILRTNKINLVGLMTLGSPLAIKAITAKLGMLENVAPKRWVNAYDVADIVALNPLDSTHFPVAPKIANYGGVKNTTGNHHGIGGDAPERGYLLDAKIIEQIVAFARL</sequence>
<evidence type="ECO:0000313" key="2">
    <source>
        <dbReference type="Proteomes" id="UP000006230"/>
    </source>
</evidence>
<keyword evidence="2" id="KW-1185">Reference proteome</keyword>
<dbReference type="Proteomes" id="UP000006230">
    <property type="component" value="Unassembled WGS sequence"/>
</dbReference>
<dbReference type="EMBL" id="AATQ01000050">
    <property type="protein sequence ID" value="EAU44280.1"/>
    <property type="molecule type" value="Genomic_DNA"/>
</dbReference>
<proteinExistence type="predicted"/>
<reference evidence="1 2" key="1">
    <citation type="journal article" date="2010" name="J. Bacteriol.">
        <title>Genome sequences of Pelagibaca bermudensis HTCC2601T and Maritimibacter alkaliphilus HTCC2654T, the type strains of two marine Roseobacter genera.</title>
        <authorList>
            <person name="Thrash J.C."/>
            <person name="Cho J.C."/>
            <person name="Ferriera S."/>
            <person name="Johnson J."/>
            <person name="Vergin K.L."/>
            <person name="Giovannoni S.J."/>
        </authorList>
    </citation>
    <scope>NUCLEOTIDE SEQUENCE [LARGE SCALE GENOMIC DNA]</scope>
    <source>
        <strain evidence="2">DSM 26914 / JCM 13377 / KCTC 12554 / HTCC2601</strain>
    </source>
</reference>
<dbReference type="HOGENOM" id="CLU_070813_0_0_5"/>
<dbReference type="STRING" id="314265.R2601_15885"/>
<organism evidence="1 2">
    <name type="scientific">Salipiger bermudensis (strain DSM 26914 / JCM 13377 / KCTC 12554 / HTCC2601)</name>
    <name type="common">Pelagibaca bermudensis</name>
    <dbReference type="NCBI Taxonomy" id="314265"/>
    <lineage>
        <taxon>Bacteria</taxon>
        <taxon>Pseudomonadati</taxon>
        <taxon>Pseudomonadota</taxon>
        <taxon>Alphaproteobacteria</taxon>
        <taxon>Rhodobacterales</taxon>
        <taxon>Roseobacteraceae</taxon>
        <taxon>Salipiger</taxon>
    </lineage>
</organism>
<protein>
    <recommendedName>
        <fullName evidence="3">Alpha/beta hydrolase</fullName>
    </recommendedName>
</protein>